<keyword evidence="2" id="KW-1185">Reference proteome</keyword>
<gene>
    <name evidence="1" type="ORF">LACBIDRAFT_306614</name>
</gene>
<dbReference type="Proteomes" id="UP000001194">
    <property type="component" value="Unassembled WGS sequence"/>
</dbReference>
<dbReference type="GeneID" id="6081079"/>
<evidence type="ECO:0000313" key="2">
    <source>
        <dbReference type="Proteomes" id="UP000001194"/>
    </source>
</evidence>
<evidence type="ECO:0000313" key="1">
    <source>
        <dbReference type="EMBL" id="EDR03862.1"/>
    </source>
</evidence>
<dbReference type="AlphaFoldDB" id="B0DNF4"/>
<dbReference type="EMBL" id="DS547121">
    <property type="protein sequence ID" value="EDR03862.1"/>
    <property type="molecule type" value="Genomic_DNA"/>
</dbReference>
<dbReference type="RefSeq" id="XP_001885430.1">
    <property type="nucleotide sequence ID" value="XM_001885395.1"/>
</dbReference>
<accession>B0DNF4</accession>
<dbReference type="InParanoid" id="B0DNF4"/>
<proteinExistence type="predicted"/>
<dbReference type="HOGENOM" id="CLU_2542958_0_0_1"/>
<sequence length="83" mass="8681">MTSPGELPPPSLLTPPPLPITPSLLHHSLPLHSLTPSPILSLPLPFPLSLSLTPSHCTPLPLSLIAALPPPLSYCLAPLPHCL</sequence>
<name>B0DNF4_LACBS</name>
<organism evidence="2">
    <name type="scientific">Laccaria bicolor (strain S238N-H82 / ATCC MYA-4686)</name>
    <name type="common">Bicoloured deceiver</name>
    <name type="synonym">Laccaria laccata var. bicolor</name>
    <dbReference type="NCBI Taxonomy" id="486041"/>
    <lineage>
        <taxon>Eukaryota</taxon>
        <taxon>Fungi</taxon>
        <taxon>Dikarya</taxon>
        <taxon>Basidiomycota</taxon>
        <taxon>Agaricomycotina</taxon>
        <taxon>Agaricomycetes</taxon>
        <taxon>Agaricomycetidae</taxon>
        <taxon>Agaricales</taxon>
        <taxon>Agaricineae</taxon>
        <taxon>Hydnangiaceae</taxon>
        <taxon>Laccaria</taxon>
    </lineage>
</organism>
<reference evidence="1 2" key="1">
    <citation type="journal article" date="2008" name="Nature">
        <title>The genome of Laccaria bicolor provides insights into mycorrhizal symbiosis.</title>
        <authorList>
            <person name="Martin F."/>
            <person name="Aerts A."/>
            <person name="Ahren D."/>
            <person name="Brun A."/>
            <person name="Danchin E.G.J."/>
            <person name="Duchaussoy F."/>
            <person name="Gibon J."/>
            <person name="Kohler A."/>
            <person name="Lindquist E."/>
            <person name="Pereda V."/>
            <person name="Salamov A."/>
            <person name="Shapiro H.J."/>
            <person name="Wuyts J."/>
            <person name="Blaudez D."/>
            <person name="Buee M."/>
            <person name="Brokstein P."/>
            <person name="Canbaeck B."/>
            <person name="Cohen D."/>
            <person name="Courty P.E."/>
            <person name="Coutinho P.M."/>
            <person name="Delaruelle C."/>
            <person name="Detter J.C."/>
            <person name="Deveau A."/>
            <person name="DiFazio S."/>
            <person name="Duplessis S."/>
            <person name="Fraissinet-Tachet L."/>
            <person name="Lucic E."/>
            <person name="Frey-Klett P."/>
            <person name="Fourrey C."/>
            <person name="Feussner I."/>
            <person name="Gay G."/>
            <person name="Grimwood J."/>
            <person name="Hoegger P.J."/>
            <person name="Jain P."/>
            <person name="Kilaru S."/>
            <person name="Labbe J."/>
            <person name="Lin Y.C."/>
            <person name="Legue V."/>
            <person name="Le Tacon F."/>
            <person name="Marmeisse R."/>
            <person name="Melayah D."/>
            <person name="Montanini B."/>
            <person name="Muratet M."/>
            <person name="Nehls U."/>
            <person name="Niculita-Hirzel H."/>
            <person name="Oudot-Le Secq M.P."/>
            <person name="Peter M."/>
            <person name="Quesneville H."/>
            <person name="Rajashekar B."/>
            <person name="Reich M."/>
            <person name="Rouhier N."/>
            <person name="Schmutz J."/>
            <person name="Yin T."/>
            <person name="Chalot M."/>
            <person name="Henrissat B."/>
            <person name="Kuees U."/>
            <person name="Lucas S."/>
            <person name="Van de Peer Y."/>
            <person name="Podila G.K."/>
            <person name="Polle A."/>
            <person name="Pukkila P.J."/>
            <person name="Richardson P.M."/>
            <person name="Rouze P."/>
            <person name="Sanders I.R."/>
            <person name="Stajich J.E."/>
            <person name="Tunlid A."/>
            <person name="Tuskan G."/>
            <person name="Grigoriev I.V."/>
        </authorList>
    </citation>
    <scope>NUCLEOTIDE SEQUENCE [LARGE SCALE GENOMIC DNA]</scope>
    <source>
        <strain evidence="2">S238N-H82 / ATCC MYA-4686</strain>
    </source>
</reference>
<dbReference type="KEGG" id="lbc:LACBIDRAFT_306614"/>
<protein>
    <submittedName>
        <fullName evidence="1">Predicted protein</fullName>
    </submittedName>
</protein>